<feature type="domain" description="LysM" evidence="2">
    <location>
        <begin position="163"/>
        <end position="224"/>
    </location>
</feature>
<organism evidence="3 4">
    <name type="scientific">Anaerotruncus colihominis</name>
    <dbReference type="NCBI Taxonomy" id="169435"/>
    <lineage>
        <taxon>Bacteria</taxon>
        <taxon>Bacillati</taxon>
        <taxon>Bacillota</taxon>
        <taxon>Clostridia</taxon>
        <taxon>Eubacteriales</taxon>
        <taxon>Oscillospiraceae</taxon>
        <taxon>Anaerotruncus</taxon>
    </lineage>
</organism>
<dbReference type="PROSITE" id="PS51782">
    <property type="entry name" value="LYSM"/>
    <property type="match status" value="1"/>
</dbReference>
<dbReference type="Gene3D" id="3.10.350.10">
    <property type="entry name" value="LysM domain"/>
    <property type="match status" value="1"/>
</dbReference>
<evidence type="ECO:0000313" key="4">
    <source>
        <dbReference type="Proteomes" id="UP000446866"/>
    </source>
</evidence>
<dbReference type="InterPro" id="IPR036779">
    <property type="entry name" value="LysM_dom_sf"/>
</dbReference>
<evidence type="ECO:0000313" key="3">
    <source>
        <dbReference type="EMBL" id="NBH62177.1"/>
    </source>
</evidence>
<dbReference type="PANTHER" id="PTHR34700:SF4">
    <property type="entry name" value="PHAGE-LIKE ELEMENT PBSX PROTEIN XKDP"/>
    <property type="match status" value="1"/>
</dbReference>
<dbReference type="AlphaFoldDB" id="A0A845QNA1"/>
<gene>
    <name evidence="3" type="ORF">D0435_10985</name>
</gene>
<dbReference type="InterPro" id="IPR018392">
    <property type="entry name" value="LysM"/>
</dbReference>
<dbReference type="Proteomes" id="UP000446866">
    <property type="component" value="Unassembled WGS sequence"/>
</dbReference>
<dbReference type="Pfam" id="PF01476">
    <property type="entry name" value="LysM"/>
    <property type="match status" value="1"/>
</dbReference>
<name>A0A845QNA1_9FIRM</name>
<dbReference type="CDD" id="cd00118">
    <property type="entry name" value="LysM"/>
    <property type="match status" value="1"/>
</dbReference>
<comment type="caution">
    <text evidence="3">The sequence shown here is derived from an EMBL/GenBank/DDBJ whole genome shotgun (WGS) entry which is preliminary data.</text>
</comment>
<evidence type="ECO:0000259" key="2">
    <source>
        <dbReference type="PROSITE" id="PS51782"/>
    </source>
</evidence>
<dbReference type="SMART" id="SM00257">
    <property type="entry name" value="LysM"/>
    <property type="match status" value="1"/>
</dbReference>
<reference evidence="3 4" key="1">
    <citation type="submission" date="2018-08" db="EMBL/GenBank/DDBJ databases">
        <title>Murine metabolic-syndrome-specific gut microbial biobank.</title>
        <authorList>
            <person name="Liu C."/>
        </authorList>
    </citation>
    <scope>NUCLEOTIDE SEQUENCE [LARGE SCALE GENOMIC DNA]</scope>
    <source>
        <strain evidence="3 4">28</strain>
    </source>
</reference>
<dbReference type="EMBL" id="QXWK01000020">
    <property type="protein sequence ID" value="NBH62177.1"/>
    <property type="molecule type" value="Genomic_DNA"/>
</dbReference>
<protein>
    <submittedName>
        <fullName evidence="3">LysM peptidoglycan-binding domain-containing protein</fullName>
    </submittedName>
</protein>
<accession>A0A845QNA1</accession>
<proteinExistence type="predicted"/>
<dbReference type="PANTHER" id="PTHR34700">
    <property type="entry name" value="POTASSIUM BINDING PROTEIN KBP"/>
    <property type="match status" value="1"/>
</dbReference>
<dbReference type="InterPro" id="IPR052196">
    <property type="entry name" value="Bact_Kbp"/>
</dbReference>
<dbReference type="SUPFAM" id="SSF54106">
    <property type="entry name" value="LysM domain"/>
    <property type="match status" value="1"/>
</dbReference>
<keyword evidence="4" id="KW-1185">Reference proteome</keyword>
<sequence length="227" mass="25515">MPVTPEKVQIKVKGGNQTISLINEAEVNQVKPNKLTDIRFEVLLPNQAYPFALYKDGTFRAPSYFLEQFEKLKAKKKPFKFKLLRTDPQGNSLFDTSLDVTLESYTVTEDAKEGFDVKVSIELKEYREYGVTTIKVKKDKKSSKSKVTKKESKKSSSKKNKGSSYTVKPGDTLWAIAKKFLGSGSKWKTIYNANKSTIEKTAKKHGYASSATGHWIFPGTKLTIPKG</sequence>
<feature type="region of interest" description="Disordered" evidence="1">
    <location>
        <begin position="142"/>
        <end position="165"/>
    </location>
</feature>
<evidence type="ECO:0000256" key="1">
    <source>
        <dbReference type="SAM" id="MobiDB-lite"/>
    </source>
</evidence>